<dbReference type="Pfam" id="PF17674">
    <property type="entry name" value="HHH_9"/>
    <property type="match status" value="1"/>
</dbReference>
<dbReference type="Gene3D" id="1.10.10.650">
    <property type="entry name" value="RuvA domain 2-like"/>
    <property type="match status" value="1"/>
</dbReference>
<dbReference type="InterPro" id="IPR032639">
    <property type="entry name" value="Tex_YqgF"/>
</dbReference>
<organism evidence="2 3">
    <name type="scientific">Candidatus Cryptobacteroides merdavium</name>
    <dbReference type="NCBI Taxonomy" id="2840769"/>
    <lineage>
        <taxon>Bacteria</taxon>
        <taxon>Pseudomonadati</taxon>
        <taxon>Bacteroidota</taxon>
        <taxon>Bacteroidia</taxon>
        <taxon>Bacteroidales</taxon>
        <taxon>Candidatus Cryptobacteroides</taxon>
    </lineage>
</organism>
<dbReference type="PROSITE" id="PS50126">
    <property type="entry name" value="S1"/>
    <property type="match status" value="1"/>
</dbReference>
<dbReference type="Gene3D" id="2.40.50.140">
    <property type="entry name" value="Nucleic acid-binding proteins"/>
    <property type="match status" value="1"/>
</dbReference>
<dbReference type="InterPro" id="IPR023319">
    <property type="entry name" value="Tex-like_HTH_dom_sf"/>
</dbReference>
<evidence type="ECO:0000313" key="3">
    <source>
        <dbReference type="Proteomes" id="UP000823619"/>
    </source>
</evidence>
<dbReference type="Proteomes" id="UP000823619">
    <property type="component" value="Unassembled WGS sequence"/>
</dbReference>
<reference evidence="2" key="1">
    <citation type="submission" date="2020-10" db="EMBL/GenBank/DDBJ databases">
        <authorList>
            <person name="Gilroy R."/>
        </authorList>
    </citation>
    <scope>NUCLEOTIDE SEQUENCE</scope>
    <source>
        <strain evidence="2">D5-748</strain>
    </source>
</reference>
<dbReference type="Gene3D" id="3.30.420.140">
    <property type="entry name" value="YqgF/RNase H-like domain"/>
    <property type="match status" value="1"/>
</dbReference>
<dbReference type="InterPro" id="IPR041692">
    <property type="entry name" value="HHH_9"/>
</dbReference>
<dbReference type="FunFam" id="2.40.50.140:FF:000051">
    <property type="entry name" value="RNA-binding transcriptional accessory protein"/>
    <property type="match status" value="1"/>
</dbReference>
<dbReference type="GO" id="GO:0006139">
    <property type="term" value="P:nucleobase-containing compound metabolic process"/>
    <property type="evidence" value="ECO:0007669"/>
    <property type="project" value="InterPro"/>
</dbReference>
<dbReference type="InterPro" id="IPR012337">
    <property type="entry name" value="RNaseH-like_sf"/>
</dbReference>
<dbReference type="InterPro" id="IPR006641">
    <property type="entry name" value="YqgF/RNaseH-like_dom"/>
</dbReference>
<proteinExistence type="predicted"/>
<dbReference type="SMART" id="SM00316">
    <property type="entry name" value="S1"/>
    <property type="match status" value="1"/>
</dbReference>
<dbReference type="InterPro" id="IPR044146">
    <property type="entry name" value="S1_Tex"/>
</dbReference>
<dbReference type="SUPFAM" id="SSF50249">
    <property type="entry name" value="Nucleic acid-binding proteins"/>
    <property type="match status" value="1"/>
</dbReference>
<dbReference type="SMART" id="SM00732">
    <property type="entry name" value="YqgFc"/>
    <property type="match status" value="1"/>
</dbReference>
<dbReference type="GO" id="GO:0006412">
    <property type="term" value="P:translation"/>
    <property type="evidence" value="ECO:0007669"/>
    <property type="project" value="TreeGrafter"/>
</dbReference>
<dbReference type="Pfam" id="PF09371">
    <property type="entry name" value="Tex_N"/>
    <property type="match status" value="1"/>
</dbReference>
<comment type="caution">
    <text evidence="2">The sequence shown here is derived from an EMBL/GenBank/DDBJ whole genome shotgun (WGS) entry which is preliminary data.</text>
</comment>
<evidence type="ECO:0000313" key="2">
    <source>
        <dbReference type="EMBL" id="MBO8444905.1"/>
    </source>
</evidence>
<dbReference type="SUPFAM" id="SSF158832">
    <property type="entry name" value="Tex N-terminal region-like"/>
    <property type="match status" value="1"/>
</dbReference>
<dbReference type="InterPro" id="IPR003029">
    <property type="entry name" value="S1_domain"/>
</dbReference>
<dbReference type="InterPro" id="IPR050437">
    <property type="entry name" value="Ribos_protein_bS1-like"/>
</dbReference>
<dbReference type="InterPro" id="IPR023323">
    <property type="entry name" value="Tex-like_dom_sf"/>
</dbReference>
<dbReference type="Pfam" id="PF16921">
    <property type="entry name" value="Tex_YqgF"/>
    <property type="match status" value="1"/>
</dbReference>
<dbReference type="GO" id="GO:0005737">
    <property type="term" value="C:cytoplasm"/>
    <property type="evidence" value="ECO:0007669"/>
    <property type="project" value="UniProtKB-ARBA"/>
</dbReference>
<dbReference type="PANTHER" id="PTHR10724:SF10">
    <property type="entry name" value="S1 RNA-BINDING DOMAIN-CONTAINING PROTEIN 1"/>
    <property type="match status" value="1"/>
</dbReference>
<dbReference type="GO" id="GO:0003735">
    <property type="term" value="F:structural constituent of ribosome"/>
    <property type="evidence" value="ECO:0007669"/>
    <property type="project" value="TreeGrafter"/>
</dbReference>
<dbReference type="PANTHER" id="PTHR10724">
    <property type="entry name" value="30S RIBOSOMAL PROTEIN S1"/>
    <property type="match status" value="1"/>
</dbReference>
<dbReference type="Pfam" id="PF12836">
    <property type="entry name" value="HHH_3"/>
    <property type="match status" value="1"/>
</dbReference>
<reference evidence="2" key="2">
    <citation type="journal article" date="2021" name="PeerJ">
        <title>Extensive microbial diversity within the chicken gut microbiome revealed by metagenomics and culture.</title>
        <authorList>
            <person name="Gilroy R."/>
            <person name="Ravi A."/>
            <person name="Getino M."/>
            <person name="Pursley I."/>
            <person name="Horton D.L."/>
            <person name="Alikhan N.F."/>
            <person name="Baker D."/>
            <person name="Gharbi K."/>
            <person name="Hall N."/>
            <person name="Watson M."/>
            <person name="Adriaenssens E.M."/>
            <person name="Foster-Nyarko E."/>
            <person name="Jarju S."/>
            <person name="Secka A."/>
            <person name="Antonio M."/>
            <person name="Oren A."/>
            <person name="Chaudhuri R.R."/>
            <person name="La Ragione R."/>
            <person name="Hildebrand F."/>
            <person name="Pallen M.J."/>
        </authorList>
    </citation>
    <scope>NUCLEOTIDE SEQUENCE</scope>
    <source>
        <strain evidence="2">D5-748</strain>
    </source>
</reference>
<dbReference type="InterPro" id="IPR012340">
    <property type="entry name" value="NA-bd_OB-fold"/>
</dbReference>
<dbReference type="Gene3D" id="1.10.150.310">
    <property type="entry name" value="Tex RuvX-like domain-like"/>
    <property type="match status" value="1"/>
</dbReference>
<accession>A0A9D9EEP1</accession>
<dbReference type="CDD" id="cd05685">
    <property type="entry name" value="S1_Tex"/>
    <property type="match status" value="1"/>
</dbReference>
<dbReference type="Pfam" id="PF22706">
    <property type="entry name" value="Tex_central_region"/>
    <property type="match status" value="1"/>
</dbReference>
<dbReference type="FunFam" id="1.10.150.310:FF:000001">
    <property type="entry name" value="RNA-binding transcriptional accessory protein"/>
    <property type="match status" value="1"/>
</dbReference>
<dbReference type="GO" id="GO:0003729">
    <property type="term" value="F:mRNA binding"/>
    <property type="evidence" value="ECO:0007669"/>
    <property type="project" value="TreeGrafter"/>
</dbReference>
<evidence type="ECO:0000259" key="1">
    <source>
        <dbReference type="PROSITE" id="PS50126"/>
    </source>
</evidence>
<dbReference type="EMBL" id="JADIMO010000049">
    <property type="protein sequence ID" value="MBO8444905.1"/>
    <property type="molecule type" value="Genomic_DNA"/>
</dbReference>
<feature type="domain" description="S1 motif" evidence="1">
    <location>
        <begin position="641"/>
        <end position="710"/>
    </location>
</feature>
<dbReference type="AlphaFoldDB" id="A0A9D9EEP1"/>
<dbReference type="InterPro" id="IPR037027">
    <property type="entry name" value="YqgF/RNaseH-like_dom_sf"/>
</dbReference>
<gene>
    <name evidence="2" type="ORF">IAC23_04310</name>
</gene>
<dbReference type="InterPro" id="IPR055179">
    <property type="entry name" value="Tex-like_central_region"/>
</dbReference>
<dbReference type="Gene3D" id="1.10.3500.10">
    <property type="entry name" value="Tex N-terminal region-like"/>
    <property type="match status" value="1"/>
</dbReference>
<dbReference type="InterPro" id="IPR018974">
    <property type="entry name" value="Tex-like_N"/>
</dbReference>
<dbReference type="Pfam" id="PF00575">
    <property type="entry name" value="S1"/>
    <property type="match status" value="1"/>
</dbReference>
<dbReference type="InterPro" id="IPR010994">
    <property type="entry name" value="RuvA_2-like"/>
</dbReference>
<dbReference type="SUPFAM" id="SSF53098">
    <property type="entry name" value="Ribonuclease H-like"/>
    <property type="match status" value="1"/>
</dbReference>
<dbReference type="FunFam" id="3.30.420.140:FF:000001">
    <property type="entry name" value="RNA-binding transcriptional accessory protein"/>
    <property type="match status" value="1"/>
</dbReference>
<protein>
    <submittedName>
        <fullName evidence="2">RNA-binding transcriptional accessory protein</fullName>
    </submittedName>
</protein>
<name>A0A9D9EEP1_9BACT</name>
<dbReference type="FunFam" id="1.10.10.650:FF:000001">
    <property type="entry name" value="S1 RNA-binding domain 1"/>
    <property type="match status" value="1"/>
</dbReference>
<sequence length="713" mass="78863">MKEIYIKDIASRLGVKEWQVENCAELFEAGSTIPFISRYRKEKTGGLDDVAVAEIRHWTDVFAEMEKRKETVLETIGAAGALTDELRGQIEACVDARELEDLYLPFKPKRRTRATAAKEAGLEPLADKMYDIAVADPVREASKYLNDKVTTVEDALAGARDIIAERLSETASVRETLRQIFGTRRVVTKATKKSSSPDAQKYKGYFDYSEPVAKMAPHRVLAVLRAESEGFISLKIDADAEKCGNKMYYDFCQQRRYPAKALAEQIREAVDDAYKRLLEPSITNEVIAQAKERADLASVRIFGENLRQLLLAPPVGQKRVLAIDPGLRTGCKVVCLDAQGNLLHYETIFPHPPANEKVKAIRAVSDMISKYGIEVIAIGNGTAGRETEAFIKRIPLPDGVRVYSVSEDGASIYSASEVAREEFPDQDVTVRGAVSIGRRLMDPLAELVKIDPKSLGVGQYQHDVDQGLLKETLDNTVESCVNSVGVNLNTASPYLLSYVAGIGPSLAANIVEYRTGHGAYRSRKELLNVKRLGDKAFEQCAGFLRIPGADNPLDNSAVHPECYHIVEKMASDLGVTPKELLGNVQLISKIVPERYVEGDFGLPTINDIIAELKKPGRDPREDAREFEFSEDIHTIEDLVDGMELPGIVTNITAFGAFVDIGIKQNGLIHVSQMGVRHLDDPSKVLKLHQHVIVEVIGVDLDRSRIALRLLKKL</sequence>
<dbReference type="SUPFAM" id="SSF47781">
    <property type="entry name" value="RuvA domain 2-like"/>
    <property type="match status" value="2"/>
</dbReference>